<reference evidence="2 3" key="1">
    <citation type="submission" date="2020-03" db="EMBL/GenBank/DDBJ databases">
        <title>Sequencing the genomes of 1000 actinobacteria strains.</title>
        <authorList>
            <person name="Klenk H.-P."/>
        </authorList>
    </citation>
    <scope>NUCLEOTIDE SEQUENCE [LARGE SCALE GENOMIC DNA]</scope>
    <source>
        <strain evidence="2 3">DSM 18964</strain>
    </source>
</reference>
<dbReference type="RefSeq" id="WP_167950565.1">
    <property type="nucleotide sequence ID" value="NZ_BAAAPQ010000025.1"/>
</dbReference>
<evidence type="ECO:0000313" key="3">
    <source>
        <dbReference type="Proteomes" id="UP000576792"/>
    </source>
</evidence>
<organism evidence="2 3">
    <name type="scientific">Brevibacterium marinum</name>
    <dbReference type="NCBI Taxonomy" id="418643"/>
    <lineage>
        <taxon>Bacteria</taxon>
        <taxon>Bacillati</taxon>
        <taxon>Actinomycetota</taxon>
        <taxon>Actinomycetes</taxon>
        <taxon>Micrococcales</taxon>
        <taxon>Brevibacteriaceae</taxon>
        <taxon>Brevibacterium</taxon>
    </lineage>
</organism>
<feature type="transmembrane region" description="Helical" evidence="1">
    <location>
        <begin position="36"/>
        <end position="57"/>
    </location>
</feature>
<evidence type="ECO:0000313" key="2">
    <source>
        <dbReference type="EMBL" id="NJC56732.1"/>
    </source>
</evidence>
<dbReference type="AlphaFoldDB" id="A0A846S5H4"/>
<name>A0A846S5H4_9MICO</name>
<keyword evidence="1" id="KW-0472">Membrane</keyword>
<gene>
    <name evidence="2" type="ORF">BKA07_001767</name>
</gene>
<sequence>MNSLRELNWPLLVVLGLLGLVRPAARITLEGTQLPTAVIALGMTVLVTGLWALGLGLARAANPVLGGIVAGLVYAIGAIILSGLLSPILLGHLEGPLAQPLAIAPMLATSGVWGAIAGGLGLIVRRIRWGTWTTGRVRP</sequence>
<proteinExistence type="predicted"/>
<keyword evidence="1" id="KW-1133">Transmembrane helix</keyword>
<protein>
    <submittedName>
        <fullName evidence="2">Uncharacterized protein</fullName>
    </submittedName>
</protein>
<keyword evidence="3" id="KW-1185">Reference proteome</keyword>
<feature type="transmembrane region" description="Helical" evidence="1">
    <location>
        <begin position="64"/>
        <end position="90"/>
    </location>
</feature>
<accession>A0A846S5H4</accession>
<keyword evidence="1" id="KW-0812">Transmembrane</keyword>
<evidence type="ECO:0000256" key="1">
    <source>
        <dbReference type="SAM" id="Phobius"/>
    </source>
</evidence>
<feature type="transmembrane region" description="Helical" evidence="1">
    <location>
        <begin position="102"/>
        <end position="124"/>
    </location>
</feature>
<dbReference type="Proteomes" id="UP000576792">
    <property type="component" value="Unassembled WGS sequence"/>
</dbReference>
<comment type="caution">
    <text evidence="2">The sequence shown here is derived from an EMBL/GenBank/DDBJ whole genome shotgun (WGS) entry which is preliminary data.</text>
</comment>
<dbReference type="EMBL" id="JAATJN010000001">
    <property type="protein sequence ID" value="NJC56732.1"/>
    <property type="molecule type" value="Genomic_DNA"/>
</dbReference>